<organism evidence="7">
    <name type="scientific">Culicoides sonorensis</name>
    <name type="common">Biting midge</name>
    <dbReference type="NCBI Taxonomy" id="179676"/>
    <lineage>
        <taxon>Eukaryota</taxon>
        <taxon>Metazoa</taxon>
        <taxon>Ecdysozoa</taxon>
        <taxon>Arthropoda</taxon>
        <taxon>Hexapoda</taxon>
        <taxon>Insecta</taxon>
        <taxon>Pterygota</taxon>
        <taxon>Neoptera</taxon>
        <taxon>Endopterygota</taxon>
        <taxon>Diptera</taxon>
        <taxon>Nematocera</taxon>
        <taxon>Chironomoidea</taxon>
        <taxon>Ceratopogonidae</taxon>
        <taxon>Ceratopogoninae</taxon>
        <taxon>Culicoides</taxon>
        <taxon>Monoculicoides</taxon>
    </lineage>
</organism>
<dbReference type="SMART" id="SM00054">
    <property type="entry name" value="EFh"/>
    <property type="match status" value="2"/>
</dbReference>
<keyword evidence="3" id="KW-0106">Calcium</keyword>
<feature type="domain" description="EF-hand" evidence="5">
    <location>
        <begin position="242"/>
        <end position="277"/>
    </location>
</feature>
<dbReference type="VEuPathDB" id="VectorBase:CSON011121"/>
<protein>
    <submittedName>
        <fullName evidence="7">CSON005182 protein</fullName>
    </submittedName>
    <submittedName>
        <fullName evidence="6">CSON011121 protein</fullName>
    </submittedName>
</protein>
<evidence type="ECO:0000256" key="4">
    <source>
        <dbReference type="SAM" id="MobiDB-lite"/>
    </source>
</evidence>
<keyword evidence="1" id="KW-0479">Metal-binding</keyword>
<name>A0A336LUW0_CULSO</name>
<dbReference type="PANTHER" id="PTHR23055">
    <property type="entry name" value="CALCIUM BINDING PROTEINS"/>
    <property type="match status" value="1"/>
</dbReference>
<dbReference type="VEuPathDB" id="VectorBase:CSON005182"/>
<dbReference type="InterPro" id="IPR002048">
    <property type="entry name" value="EF_hand_dom"/>
</dbReference>
<dbReference type="PROSITE" id="PS00018">
    <property type="entry name" value="EF_HAND_1"/>
    <property type="match status" value="2"/>
</dbReference>
<dbReference type="SUPFAM" id="SSF47473">
    <property type="entry name" value="EF-hand"/>
    <property type="match status" value="1"/>
</dbReference>
<evidence type="ECO:0000259" key="5">
    <source>
        <dbReference type="PROSITE" id="PS50222"/>
    </source>
</evidence>
<dbReference type="CDD" id="cd00051">
    <property type="entry name" value="EFh"/>
    <property type="match status" value="1"/>
</dbReference>
<proteinExistence type="predicted"/>
<evidence type="ECO:0000313" key="6">
    <source>
        <dbReference type="EMBL" id="SSX16561.1"/>
    </source>
</evidence>
<gene>
    <name evidence="7" type="primary">CSON005182</name>
    <name evidence="6" type="synonym">CSON011121</name>
</gene>
<keyword evidence="2" id="KW-0677">Repeat</keyword>
<dbReference type="PROSITE" id="PS50222">
    <property type="entry name" value="EF_HAND_2"/>
    <property type="match status" value="2"/>
</dbReference>
<dbReference type="InterPro" id="IPR011992">
    <property type="entry name" value="EF-hand-dom_pair"/>
</dbReference>
<dbReference type="InterPro" id="IPR028846">
    <property type="entry name" value="Recoverin"/>
</dbReference>
<dbReference type="PANTHER" id="PTHR23055:SF60">
    <property type="entry name" value="CALAXIN"/>
    <property type="match status" value="1"/>
</dbReference>
<reference evidence="6" key="1">
    <citation type="submission" date="2018-04" db="EMBL/GenBank/DDBJ databases">
        <authorList>
            <person name="Go L.Y."/>
            <person name="Mitchell J.A."/>
        </authorList>
    </citation>
    <scope>NUCLEOTIDE SEQUENCE</scope>
    <source>
        <tissue evidence="6">Whole organism</tissue>
    </source>
</reference>
<evidence type="ECO:0000256" key="2">
    <source>
        <dbReference type="ARBA" id="ARBA00022737"/>
    </source>
</evidence>
<evidence type="ECO:0000256" key="3">
    <source>
        <dbReference type="ARBA" id="ARBA00022837"/>
    </source>
</evidence>
<feature type="domain" description="EF-hand" evidence="5">
    <location>
        <begin position="197"/>
        <end position="232"/>
    </location>
</feature>
<dbReference type="Pfam" id="PF13499">
    <property type="entry name" value="EF-hand_7"/>
    <property type="match status" value="1"/>
</dbReference>
<dbReference type="InterPro" id="IPR018247">
    <property type="entry name" value="EF_Hand_1_Ca_BS"/>
</dbReference>
<dbReference type="EMBL" id="UFQS01004716">
    <property type="protein sequence ID" value="SSX16561.1"/>
    <property type="molecule type" value="Genomic_DNA"/>
</dbReference>
<evidence type="ECO:0000256" key="1">
    <source>
        <dbReference type="ARBA" id="ARBA00022723"/>
    </source>
</evidence>
<dbReference type="AlphaFoldDB" id="A0A336LUW0"/>
<reference evidence="7" key="2">
    <citation type="submission" date="2018-07" db="EMBL/GenBank/DDBJ databases">
        <authorList>
            <person name="Quirk P.G."/>
            <person name="Krulwich T.A."/>
        </authorList>
    </citation>
    <scope>NUCLEOTIDE SEQUENCE</scope>
</reference>
<feature type="region of interest" description="Disordered" evidence="4">
    <location>
        <begin position="46"/>
        <end position="66"/>
    </location>
</feature>
<evidence type="ECO:0000313" key="7">
    <source>
        <dbReference type="EMBL" id="SSX21724.1"/>
    </source>
</evidence>
<dbReference type="EMBL" id="UFQT01004716">
    <property type="protein sequence ID" value="SSX35764.1"/>
    <property type="molecule type" value="Genomic_DNA"/>
</dbReference>
<dbReference type="OMA" id="PTPNRDG"/>
<dbReference type="EMBL" id="UFQT01000207">
    <property type="protein sequence ID" value="SSX21724.1"/>
    <property type="molecule type" value="Genomic_DNA"/>
</dbReference>
<dbReference type="Gene3D" id="1.10.238.10">
    <property type="entry name" value="EF-hand"/>
    <property type="match status" value="1"/>
</dbReference>
<dbReference type="GO" id="GO:0005509">
    <property type="term" value="F:calcium ion binding"/>
    <property type="evidence" value="ECO:0007669"/>
    <property type="project" value="InterPro"/>
</dbReference>
<accession>A0A336LUW0</accession>
<sequence length="300" mass="33297">MSNSRWSTIASTLTNIESGARAKDGQATKGSAVMLKSVSILMATARRASGKSKSNDGSPMDGRLPARKKVHRKLSKLDEQQGKLHPKVMEAYKKKTHFSKTEIEALVRIYRKLVSNCHVGSRALAANSGGSVIAKPHSTIEGIERSVFRELLHSTFDVVTEEALMERIFCAWEKGHEGMPIRLEGWLVGISVLLRGTQQEKTAFCFRVYDLNGDGFITRDEMFVLLRNCLIKQPQDEDPDEGVRDLVEIALRKLDIDKDGKVSFQDYTNAVTEQPLLLEAFGQILPSEGATVSFLSTLQS</sequence>